<sequence>MTTVTRQEVREAVESLADRRGYVKARHVAAELGHNEHFHKSIGQRLGQLADEDDPLVERWSSSDVSNGATWRICADADGGPEIRADGGRPPEPDILDVVEAPEGHECKLWGRGDEPEPCDNDADYLFVYDGSVADDRMLRANTFACDGCFTPPEGLEPEVATDGGHTVIDALAFIDPDDGAAIEYEGAFKLTRDGGSAEVVVPTDPDALGATIHLETAHNLTEREGDIGVAIADGGIESSGIIDAIDIIEGDLIVRIDDAARAGPEDVDIDPSDIRTDGGAKPCEVCGTAVDDLRDLSPGDDDRLVCEGCSVDVDEHTLRTLREGIASTVAADDDHERHFGEFRFRACDDWSDAPGSHVVIDAAGGDYPNWMIVPVGLADLYLNELEGRLDEDGREPVVLSDGSGHTCDACGAGFETLTQLRLHEKDDCRARATFQEIDPGADDAGLQAAGGLLTCRNCGGENPDADFEETPSFADGDYHLIVEFACRHCGFANENRAVMEGVDREDLSNLPPHLQPAAAQGGDA</sequence>
<organism evidence="2 3">
    <name type="scientific">Halosimplex pelagicum</name>
    <dbReference type="NCBI Taxonomy" id="869886"/>
    <lineage>
        <taxon>Archaea</taxon>
        <taxon>Methanobacteriati</taxon>
        <taxon>Methanobacteriota</taxon>
        <taxon>Stenosarchaea group</taxon>
        <taxon>Halobacteria</taxon>
        <taxon>Halobacteriales</taxon>
        <taxon>Haloarculaceae</taxon>
        <taxon>Halosimplex</taxon>
    </lineage>
</organism>
<protein>
    <recommendedName>
        <fullName evidence="1">DUF7123 domain-containing protein</fullName>
    </recommendedName>
</protein>
<dbReference type="OrthoDB" id="351386at2157"/>
<dbReference type="Pfam" id="PF23438">
    <property type="entry name" value="DUF7123"/>
    <property type="match status" value="1"/>
</dbReference>
<dbReference type="GeneID" id="56081897"/>
<evidence type="ECO:0000259" key="1">
    <source>
        <dbReference type="Pfam" id="PF23438"/>
    </source>
</evidence>
<dbReference type="EMBL" id="CP058909">
    <property type="protein sequence ID" value="QLH81008.1"/>
    <property type="molecule type" value="Genomic_DNA"/>
</dbReference>
<dbReference type="AlphaFoldDB" id="A0A7D5T3T3"/>
<accession>A0A7D5T3T3</accession>
<dbReference type="RefSeq" id="WP_179920821.1">
    <property type="nucleotide sequence ID" value="NZ_CP058909.1"/>
</dbReference>
<name>A0A7D5T3T3_9EURY</name>
<evidence type="ECO:0000313" key="2">
    <source>
        <dbReference type="EMBL" id="QLH81008.1"/>
    </source>
</evidence>
<keyword evidence="3" id="KW-1185">Reference proteome</keyword>
<dbReference type="Proteomes" id="UP000509346">
    <property type="component" value="Chromosome"/>
</dbReference>
<proteinExistence type="predicted"/>
<feature type="domain" description="DUF7123" evidence="1">
    <location>
        <begin position="14"/>
        <end position="73"/>
    </location>
</feature>
<gene>
    <name evidence="2" type="ORF">HZS54_04870</name>
</gene>
<dbReference type="KEGG" id="hpel:HZS54_04870"/>
<evidence type="ECO:0000313" key="3">
    <source>
        <dbReference type="Proteomes" id="UP000509346"/>
    </source>
</evidence>
<dbReference type="InterPro" id="IPR055547">
    <property type="entry name" value="DUF7123"/>
</dbReference>
<reference evidence="2 3" key="1">
    <citation type="submission" date="2020-07" db="EMBL/GenBank/DDBJ databases">
        <title>Halosimplex litoreum sp. nov. and Halosimplex rubrum sp. nov., isolated from different salt environments.</title>
        <authorList>
            <person name="Cui H."/>
        </authorList>
    </citation>
    <scope>NUCLEOTIDE SEQUENCE [LARGE SCALE GENOMIC DNA]</scope>
    <source>
        <strain evidence="2 3">R2</strain>
    </source>
</reference>